<evidence type="ECO:0000259" key="7">
    <source>
        <dbReference type="PROSITE" id="PS51503"/>
    </source>
</evidence>
<dbReference type="PROSITE" id="PS51503">
    <property type="entry name" value="HIG1"/>
    <property type="match status" value="1"/>
</dbReference>
<evidence type="ECO:0000256" key="5">
    <source>
        <dbReference type="ARBA" id="ARBA00023136"/>
    </source>
</evidence>
<comment type="subcellular location">
    <subcellularLocation>
        <location evidence="1">Mitochondrion membrane</location>
    </subcellularLocation>
</comment>
<evidence type="ECO:0000256" key="1">
    <source>
        <dbReference type="ARBA" id="ARBA00004325"/>
    </source>
</evidence>
<evidence type="ECO:0000256" key="3">
    <source>
        <dbReference type="ARBA" id="ARBA00022989"/>
    </source>
</evidence>
<keyword evidence="5 6" id="KW-0472">Membrane</keyword>
<organism evidence="8 9">
    <name type="scientific">Conidiobolus coronatus (strain ATCC 28846 / CBS 209.66 / NRRL 28638)</name>
    <name type="common">Delacroixia coronata</name>
    <dbReference type="NCBI Taxonomy" id="796925"/>
    <lineage>
        <taxon>Eukaryota</taxon>
        <taxon>Fungi</taxon>
        <taxon>Fungi incertae sedis</taxon>
        <taxon>Zoopagomycota</taxon>
        <taxon>Entomophthoromycotina</taxon>
        <taxon>Entomophthoromycetes</taxon>
        <taxon>Entomophthorales</taxon>
        <taxon>Ancylistaceae</taxon>
        <taxon>Conidiobolus</taxon>
    </lineage>
</organism>
<dbReference type="AlphaFoldDB" id="A0A137P4R6"/>
<accession>A0A137P4R6</accession>
<feature type="transmembrane region" description="Helical" evidence="6">
    <location>
        <begin position="23"/>
        <end position="42"/>
    </location>
</feature>
<name>A0A137P4R6_CONC2</name>
<dbReference type="GO" id="GO:0097250">
    <property type="term" value="P:mitochondrial respirasome assembly"/>
    <property type="evidence" value="ECO:0007669"/>
    <property type="project" value="TreeGrafter"/>
</dbReference>
<dbReference type="Pfam" id="PF04588">
    <property type="entry name" value="HIG_1_N"/>
    <property type="match status" value="1"/>
</dbReference>
<feature type="transmembrane region" description="Helical" evidence="6">
    <location>
        <begin position="54"/>
        <end position="76"/>
    </location>
</feature>
<gene>
    <name evidence="8" type="ORF">CONCODRAFT_79058</name>
</gene>
<sequence>MSTQRSYTSGWDRIYQKSVQQPWIPIGTLLTVGAFTGAYINLRKGNKKKGVQWLRYRVAFQGITIIGMALGSLILAPKPYLEKKPEQVDNGNVEGLKKE</sequence>
<evidence type="ECO:0000256" key="4">
    <source>
        <dbReference type="ARBA" id="ARBA00023128"/>
    </source>
</evidence>
<dbReference type="Proteomes" id="UP000070444">
    <property type="component" value="Unassembled WGS sequence"/>
</dbReference>
<dbReference type="EMBL" id="KQ964516">
    <property type="protein sequence ID" value="KXN69995.1"/>
    <property type="molecule type" value="Genomic_DNA"/>
</dbReference>
<dbReference type="GO" id="GO:0031966">
    <property type="term" value="C:mitochondrial membrane"/>
    <property type="evidence" value="ECO:0007669"/>
    <property type="project" value="UniProtKB-SubCell"/>
</dbReference>
<keyword evidence="4" id="KW-0496">Mitochondrion</keyword>
<evidence type="ECO:0000256" key="2">
    <source>
        <dbReference type="ARBA" id="ARBA00022692"/>
    </source>
</evidence>
<dbReference type="Gene3D" id="6.10.140.1320">
    <property type="match status" value="1"/>
</dbReference>
<keyword evidence="2 6" id="KW-0812">Transmembrane</keyword>
<dbReference type="OrthoDB" id="6604018at2759"/>
<keyword evidence="9" id="KW-1185">Reference proteome</keyword>
<evidence type="ECO:0000313" key="9">
    <source>
        <dbReference type="Proteomes" id="UP000070444"/>
    </source>
</evidence>
<dbReference type="STRING" id="796925.A0A137P4R6"/>
<keyword evidence="3 6" id="KW-1133">Transmembrane helix</keyword>
<evidence type="ECO:0000313" key="8">
    <source>
        <dbReference type="EMBL" id="KXN69995.1"/>
    </source>
</evidence>
<proteinExistence type="predicted"/>
<dbReference type="PANTHER" id="PTHR12297">
    <property type="entry name" value="HYPOXIA-INDUCBILE GENE 1 HIG1 -RELATED"/>
    <property type="match status" value="1"/>
</dbReference>
<reference evidence="8 9" key="1">
    <citation type="journal article" date="2015" name="Genome Biol. Evol.">
        <title>Phylogenomic analyses indicate that early fungi evolved digesting cell walls of algal ancestors of land plants.</title>
        <authorList>
            <person name="Chang Y."/>
            <person name="Wang S."/>
            <person name="Sekimoto S."/>
            <person name="Aerts A.L."/>
            <person name="Choi C."/>
            <person name="Clum A."/>
            <person name="LaButti K.M."/>
            <person name="Lindquist E.A."/>
            <person name="Yee Ngan C."/>
            <person name="Ohm R.A."/>
            <person name="Salamov A.A."/>
            <person name="Grigoriev I.V."/>
            <person name="Spatafora J.W."/>
            <person name="Berbee M.L."/>
        </authorList>
    </citation>
    <scope>NUCLEOTIDE SEQUENCE [LARGE SCALE GENOMIC DNA]</scope>
    <source>
        <strain evidence="8 9">NRRL 28638</strain>
    </source>
</reference>
<protein>
    <recommendedName>
        <fullName evidence="7">HIG1 domain-containing protein</fullName>
    </recommendedName>
</protein>
<evidence type="ECO:0000256" key="6">
    <source>
        <dbReference type="SAM" id="Phobius"/>
    </source>
</evidence>
<feature type="domain" description="HIG1" evidence="7">
    <location>
        <begin position="1"/>
        <end position="86"/>
    </location>
</feature>
<dbReference type="InterPro" id="IPR007667">
    <property type="entry name" value="Hypoxia_induced_domain"/>
</dbReference>
<dbReference type="InterPro" id="IPR050355">
    <property type="entry name" value="RCF1"/>
</dbReference>
<dbReference type="PANTHER" id="PTHR12297:SF3">
    <property type="entry name" value="HIG1 DOMAIN FAMILY MEMBER 1A"/>
    <property type="match status" value="1"/>
</dbReference>